<feature type="domain" description="Polysaccharide export protein N-terminal" evidence="3">
    <location>
        <begin position="45"/>
        <end position="120"/>
    </location>
</feature>
<dbReference type="AlphaFoldDB" id="A5G2S1"/>
<gene>
    <name evidence="4" type="ordered locus">Acry_2963</name>
</gene>
<name>A5G2S1_ACICJ</name>
<keyword evidence="5" id="KW-1185">Reference proteome</keyword>
<keyword evidence="1 2" id="KW-0732">Signal</keyword>
<proteinExistence type="predicted"/>
<feature type="signal peptide" evidence="2">
    <location>
        <begin position="1"/>
        <end position="32"/>
    </location>
</feature>
<dbReference type="PANTHER" id="PTHR33619">
    <property type="entry name" value="POLYSACCHARIDE EXPORT PROTEIN GFCE-RELATED"/>
    <property type="match status" value="1"/>
</dbReference>
<evidence type="ECO:0000256" key="1">
    <source>
        <dbReference type="ARBA" id="ARBA00022729"/>
    </source>
</evidence>
<dbReference type="InterPro" id="IPR049712">
    <property type="entry name" value="Poly_export"/>
</dbReference>
<organism evidence="4 5">
    <name type="scientific">Acidiphilium cryptum (strain JF-5)</name>
    <dbReference type="NCBI Taxonomy" id="349163"/>
    <lineage>
        <taxon>Bacteria</taxon>
        <taxon>Pseudomonadati</taxon>
        <taxon>Pseudomonadota</taxon>
        <taxon>Alphaproteobacteria</taxon>
        <taxon>Acetobacterales</taxon>
        <taxon>Acidocellaceae</taxon>
        <taxon>Acidiphilium</taxon>
    </lineage>
</organism>
<dbReference type="KEGG" id="acr:Acry_2963"/>
<dbReference type="Proteomes" id="UP000000245">
    <property type="component" value="Chromosome"/>
</dbReference>
<dbReference type="RefSeq" id="WP_012040442.1">
    <property type="nucleotide sequence ID" value="NC_009484.1"/>
</dbReference>
<feature type="chain" id="PRO_5002683186" evidence="2">
    <location>
        <begin position="33"/>
        <end position="213"/>
    </location>
</feature>
<evidence type="ECO:0000313" key="4">
    <source>
        <dbReference type="EMBL" id="ABQ32153.1"/>
    </source>
</evidence>
<dbReference type="EMBL" id="CP000697">
    <property type="protein sequence ID" value="ABQ32153.1"/>
    <property type="molecule type" value="Genomic_DNA"/>
</dbReference>
<dbReference type="InterPro" id="IPR017477">
    <property type="entry name" value="PEP-CTERM_polysacc_export"/>
</dbReference>
<dbReference type="GO" id="GO:0015159">
    <property type="term" value="F:polysaccharide transmembrane transporter activity"/>
    <property type="evidence" value="ECO:0007669"/>
    <property type="project" value="InterPro"/>
</dbReference>
<evidence type="ECO:0000313" key="5">
    <source>
        <dbReference type="Proteomes" id="UP000000245"/>
    </source>
</evidence>
<dbReference type="InterPro" id="IPR003715">
    <property type="entry name" value="Poly_export_N"/>
</dbReference>
<dbReference type="Pfam" id="PF02563">
    <property type="entry name" value="Poly_export"/>
    <property type="match status" value="1"/>
</dbReference>
<dbReference type="eggNOG" id="COG1596">
    <property type="taxonomic scope" value="Bacteria"/>
</dbReference>
<dbReference type="HOGENOM" id="CLU_038343_3_2_5"/>
<dbReference type="Gene3D" id="3.30.1950.10">
    <property type="entry name" value="wza like domain"/>
    <property type="match status" value="1"/>
</dbReference>
<dbReference type="PANTHER" id="PTHR33619:SF3">
    <property type="entry name" value="POLYSACCHARIDE EXPORT PROTEIN GFCE-RELATED"/>
    <property type="match status" value="1"/>
</dbReference>
<dbReference type="NCBIfam" id="TIGR03027">
    <property type="entry name" value="pepcterm_export"/>
    <property type="match status" value="1"/>
</dbReference>
<dbReference type="PROSITE" id="PS51257">
    <property type="entry name" value="PROKAR_LIPOPROTEIN"/>
    <property type="match status" value="1"/>
</dbReference>
<dbReference type="STRING" id="349163.Acry_2963"/>
<reference evidence="4 5" key="1">
    <citation type="submission" date="2007-05" db="EMBL/GenBank/DDBJ databases">
        <title>Complete sequence of chromosome of Acidiphilium cryptum JF-5.</title>
        <authorList>
            <consortium name="US DOE Joint Genome Institute"/>
            <person name="Copeland A."/>
            <person name="Lucas S."/>
            <person name="Lapidus A."/>
            <person name="Barry K."/>
            <person name="Detter J.C."/>
            <person name="Glavina del Rio T."/>
            <person name="Hammon N."/>
            <person name="Israni S."/>
            <person name="Dalin E."/>
            <person name="Tice H."/>
            <person name="Pitluck S."/>
            <person name="Sims D."/>
            <person name="Brettin T."/>
            <person name="Bruce D."/>
            <person name="Han C."/>
            <person name="Schmutz J."/>
            <person name="Larimer F."/>
            <person name="Land M."/>
            <person name="Hauser L."/>
            <person name="Kyrpides N."/>
            <person name="Kim E."/>
            <person name="Magnuson T."/>
            <person name="Richardson P."/>
        </authorList>
    </citation>
    <scope>NUCLEOTIDE SEQUENCE [LARGE SCALE GENOMIC DNA]</scope>
    <source>
        <strain evidence="4 5">JF-5</strain>
    </source>
</reference>
<accession>A5G2S1</accession>
<sequence>MNSDRYRRIFRHKTTLPLLFMAALSLGLASCAAPPAPKVPTVAVPNPTYRIGPGDVLSVFVYGSPDLSEAAVPVRPDGRFSIPLVQNIRAAGKTPLQLQNDIARRLKSYVKNPNVTVIVKSFHGALGSDIRVIGAGKPRAIPYVNGMTMLDLMTEIGGVPRFGLANGAFIIRRTGGHDVKIPVALGALLNQGDLKQNITLQPGDIVVIPRSLF</sequence>
<evidence type="ECO:0000256" key="2">
    <source>
        <dbReference type="SAM" id="SignalP"/>
    </source>
</evidence>
<evidence type="ECO:0000259" key="3">
    <source>
        <dbReference type="Pfam" id="PF02563"/>
    </source>
</evidence>
<protein>
    <submittedName>
        <fullName evidence="4">Polysaccharide export protein</fullName>
    </submittedName>
</protein>